<dbReference type="InterPro" id="IPR002481">
    <property type="entry name" value="FUR"/>
</dbReference>
<evidence type="ECO:0000256" key="8">
    <source>
        <dbReference type="ARBA" id="ARBA00023163"/>
    </source>
</evidence>
<feature type="binding site" evidence="10">
    <location>
        <position position="128"/>
    </location>
    <ligand>
        <name>Fe cation</name>
        <dbReference type="ChEBI" id="CHEBI:24875"/>
    </ligand>
</feature>
<dbReference type="Pfam" id="PF01475">
    <property type="entry name" value="FUR"/>
    <property type="match status" value="1"/>
</dbReference>
<comment type="cofactor">
    <cofactor evidence="10">
        <name>Mn(2+)</name>
        <dbReference type="ChEBI" id="CHEBI:29035"/>
    </cofactor>
    <cofactor evidence="10">
        <name>Fe(2+)</name>
        <dbReference type="ChEBI" id="CHEBI:29033"/>
    </cofactor>
    <text evidence="10">Binds 1 Mn(2+) or Fe(2+) ion per subunit.</text>
</comment>
<evidence type="ECO:0000256" key="9">
    <source>
        <dbReference type="PIRSR" id="PIRSR602481-1"/>
    </source>
</evidence>
<dbReference type="CDD" id="cd07153">
    <property type="entry name" value="Fur_like"/>
    <property type="match status" value="1"/>
</dbReference>
<evidence type="ECO:0000256" key="7">
    <source>
        <dbReference type="ARBA" id="ARBA00023125"/>
    </source>
</evidence>
<organism evidence="11 12">
    <name type="scientific">Aerococcus urinae</name>
    <dbReference type="NCBI Taxonomy" id="1376"/>
    <lineage>
        <taxon>Bacteria</taxon>
        <taxon>Bacillati</taxon>
        <taxon>Bacillota</taxon>
        <taxon>Bacilli</taxon>
        <taxon>Lactobacillales</taxon>
        <taxon>Aerococcaceae</taxon>
        <taxon>Aerococcus</taxon>
    </lineage>
</organism>
<evidence type="ECO:0000256" key="5">
    <source>
        <dbReference type="ARBA" id="ARBA00022833"/>
    </source>
</evidence>
<feature type="binding site" evidence="9">
    <location>
        <position position="136"/>
    </location>
    <ligand>
        <name>Zn(2+)</name>
        <dbReference type="ChEBI" id="CHEBI:29105"/>
    </ligand>
</feature>
<dbReference type="GO" id="GO:0000976">
    <property type="term" value="F:transcription cis-regulatory region binding"/>
    <property type="evidence" value="ECO:0007669"/>
    <property type="project" value="TreeGrafter"/>
</dbReference>
<feature type="binding site" evidence="9">
    <location>
        <position position="102"/>
    </location>
    <ligand>
        <name>Zn(2+)</name>
        <dbReference type="ChEBI" id="CHEBI:29105"/>
    </ligand>
</feature>
<dbReference type="GO" id="GO:0045892">
    <property type="term" value="P:negative regulation of DNA-templated transcription"/>
    <property type="evidence" value="ECO:0007669"/>
    <property type="project" value="TreeGrafter"/>
</dbReference>
<name>A0A178HIB8_9LACT</name>
<evidence type="ECO:0000256" key="6">
    <source>
        <dbReference type="ARBA" id="ARBA00023015"/>
    </source>
</evidence>
<gene>
    <name evidence="11" type="ORF">DBT54_01460</name>
</gene>
<evidence type="ECO:0000313" key="12">
    <source>
        <dbReference type="Proteomes" id="UP000251923"/>
    </source>
</evidence>
<dbReference type="GO" id="GO:0003700">
    <property type="term" value="F:DNA-binding transcription factor activity"/>
    <property type="evidence" value="ECO:0007669"/>
    <property type="project" value="InterPro"/>
</dbReference>
<evidence type="ECO:0000313" key="11">
    <source>
        <dbReference type="EMBL" id="RAV81097.1"/>
    </source>
</evidence>
<evidence type="ECO:0000256" key="1">
    <source>
        <dbReference type="ARBA" id="ARBA00004496"/>
    </source>
</evidence>
<feature type="binding site" evidence="9">
    <location>
        <position position="139"/>
    </location>
    <ligand>
        <name>Zn(2+)</name>
        <dbReference type="ChEBI" id="CHEBI:29105"/>
    </ligand>
</feature>
<feature type="binding site" evidence="9">
    <location>
        <position position="99"/>
    </location>
    <ligand>
        <name>Zn(2+)</name>
        <dbReference type="ChEBI" id="CHEBI:29105"/>
    </ligand>
</feature>
<keyword evidence="4" id="KW-0678">Repressor</keyword>
<comment type="cofactor">
    <cofactor evidence="9">
        <name>Zn(2+)</name>
        <dbReference type="ChEBI" id="CHEBI:29105"/>
    </cofactor>
    <text evidence="9">Binds 1 zinc ion per subunit.</text>
</comment>
<reference evidence="11 12" key="1">
    <citation type="submission" date="2018-04" db="EMBL/GenBank/DDBJ databases">
        <title>Aerococcus urinae genomes.</title>
        <authorList>
            <person name="Hilt E."/>
            <person name="Gilbert N.M."/>
            <person name="Thomas-White K."/>
            <person name="Putonti C."/>
            <person name="Lewis A.L."/>
            <person name="Visck K.L."/>
            <person name="Wolfe A.J."/>
        </authorList>
    </citation>
    <scope>NUCLEOTIDE SEQUENCE [LARGE SCALE GENOMIC DNA]</scope>
    <source>
        <strain evidence="11 12">UMB7480</strain>
    </source>
</reference>
<feature type="binding site" evidence="10">
    <location>
        <position position="93"/>
    </location>
    <ligand>
        <name>Fe cation</name>
        <dbReference type="ChEBI" id="CHEBI:24875"/>
    </ligand>
</feature>
<comment type="subcellular location">
    <subcellularLocation>
        <location evidence="1">Cytoplasm</location>
    </subcellularLocation>
</comment>
<keyword evidence="9" id="KW-0479">Metal-binding</keyword>
<dbReference type="Gene3D" id="1.10.10.10">
    <property type="entry name" value="Winged helix-like DNA-binding domain superfamily/Winged helix DNA-binding domain"/>
    <property type="match status" value="1"/>
</dbReference>
<evidence type="ECO:0000256" key="2">
    <source>
        <dbReference type="ARBA" id="ARBA00007957"/>
    </source>
</evidence>
<dbReference type="PANTHER" id="PTHR33202">
    <property type="entry name" value="ZINC UPTAKE REGULATION PROTEIN"/>
    <property type="match status" value="1"/>
</dbReference>
<comment type="similarity">
    <text evidence="2">Belongs to the Fur family.</text>
</comment>
<dbReference type="RefSeq" id="WP_064292495.1">
    <property type="nucleotide sequence ID" value="NZ_JASODP010000001.1"/>
</dbReference>
<dbReference type="AlphaFoldDB" id="A0A178HIB8"/>
<dbReference type="GO" id="GO:0008270">
    <property type="term" value="F:zinc ion binding"/>
    <property type="evidence" value="ECO:0007669"/>
    <property type="project" value="TreeGrafter"/>
</dbReference>
<accession>A0A178HIB8</accession>
<keyword evidence="8" id="KW-0804">Transcription</keyword>
<dbReference type="GO" id="GO:1900376">
    <property type="term" value="P:regulation of secondary metabolite biosynthetic process"/>
    <property type="evidence" value="ECO:0007669"/>
    <property type="project" value="TreeGrafter"/>
</dbReference>
<dbReference type="GeneID" id="86970653"/>
<keyword evidence="10" id="KW-0408">Iron</keyword>
<dbReference type="GO" id="GO:0005737">
    <property type="term" value="C:cytoplasm"/>
    <property type="evidence" value="ECO:0007669"/>
    <property type="project" value="UniProtKB-SubCell"/>
</dbReference>
<sequence>MSEFVKNAMNQLNDLGYKYTQRRADMLAVFDQDINHFKSAKDVQQAMKKDHPNISFDTIYRNLRLFTDYDLLEENEIDGEMVFRQHCDPILGHHHHFVCNQCGKTVPVRLGDLSYYSQQLPGYEINGHSFQLFGLCPNCLAESEKQS</sequence>
<dbReference type="InterPro" id="IPR043135">
    <property type="entry name" value="Fur_C"/>
</dbReference>
<proteinExistence type="inferred from homology"/>
<dbReference type="Proteomes" id="UP000251923">
    <property type="component" value="Unassembled WGS sequence"/>
</dbReference>
<dbReference type="SUPFAM" id="SSF46785">
    <property type="entry name" value="Winged helix' DNA-binding domain"/>
    <property type="match status" value="1"/>
</dbReference>
<evidence type="ECO:0000256" key="3">
    <source>
        <dbReference type="ARBA" id="ARBA00022490"/>
    </source>
</evidence>
<evidence type="ECO:0000256" key="10">
    <source>
        <dbReference type="PIRSR" id="PIRSR602481-2"/>
    </source>
</evidence>
<keyword evidence="3" id="KW-0963">Cytoplasm</keyword>
<dbReference type="InterPro" id="IPR036390">
    <property type="entry name" value="WH_DNA-bd_sf"/>
</dbReference>
<keyword evidence="6" id="KW-0805">Transcription regulation</keyword>
<protein>
    <submittedName>
        <fullName evidence="11">Transcriptional repressor</fullName>
    </submittedName>
</protein>
<keyword evidence="7" id="KW-0238">DNA-binding</keyword>
<keyword evidence="5 9" id="KW-0862">Zinc</keyword>
<comment type="caution">
    <text evidence="11">The sequence shown here is derived from an EMBL/GenBank/DDBJ whole genome shotgun (WGS) entry which is preliminary data.</text>
</comment>
<dbReference type="InterPro" id="IPR036388">
    <property type="entry name" value="WH-like_DNA-bd_sf"/>
</dbReference>
<dbReference type="Gene3D" id="3.30.1490.190">
    <property type="match status" value="1"/>
</dbReference>
<dbReference type="EMBL" id="QMHM01000002">
    <property type="protein sequence ID" value="RAV81097.1"/>
    <property type="molecule type" value="Genomic_DNA"/>
</dbReference>
<evidence type="ECO:0000256" key="4">
    <source>
        <dbReference type="ARBA" id="ARBA00022491"/>
    </source>
</evidence>
<dbReference type="PANTHER" id="PTHR33202:SF1">
    <property type="entry name" value="FERRIC UPTAKE REGULATION PROTEIN"/>
    <property type="match status" value="1"/>
</dbReference>